<keyword evidence="1" id="KW-0732">Signal</keyword>
<dbReference type="Proteomes" id="UP000448867">
    <property type="component" value="Unassembled WGS sequence"/>
</dbReference>
<dbReference type="OrthoDB" id="2849149at2"/>
<proteinExistence type="predicted"/>
<dbReference type="RefSeq" id="WP_154307580.1">
    <property type="nucleotide sequence ID" value="NZ_WKKI01000015.1"/>
</dbReference>
<protein>
    <recommendedName>
        <fullName evidence="4">Lipoprotein</fullName>
    </recommendedName>
</protein>
<organism evidence="2 3">
    <name type="scientific">Metabacillus lacus</name>
    <dbReference type="NCBI Taxonomy" id="1983721"/>
    <lineage>
        <taxon>Bacteria</taxon>
        <taxon>Bacillati</taxon>
        <taxon>Bacillota</taxon>
        <taxon>Bacilli</taxon>
        <taxon>Bacillales</taxon>
        <taxon>Bacillaceae</taxon>
        <taxon>Metabacillus</taxon>
    </lineage>
</organism>
<evidence type="ECO:0000256" key="1">
    <source>
        <dbReference type="SAM" id="SignalP"/>
    </source>
</evidence>
<dbReference type="AlphaFoldDB" id="A0A7X2IZ18"/>
<sequence length="186" mass="21828">MKTFHFCSLIVVLLLSLLGCQQNSVLSNDLHFKNDIEGFVEPESSDWVKYTKPVREYMYHRTQAVINNDINILWVRYPELKENIDPVKGVNVEKNEVESLNQGFDLLDANYNIESYERIKVNAINDNEVTVLVHGSIVYLRDDFDESGGEYLIKVFLKQNDSQWNVVKTDEYTLPEYKKWLQEKNQ</sequence>
<keyword evidence="3" id="KW-1185">Reference proteome</keyword>
<accession>A0A7X2IZ18</accession>
<comment type="caution">
    <text evidence="2">The sequence shown here is derived from an EMBL/GenBank/DDBJ whole genome shotgun (WGS) entry which is preliminary data.</text>
</comment>
<evidence type="ECO:0008006" key="4">
    <source>
        <dbReference type="Google" id="ProtNLM"/>
    </source>
</evidence>
<evidence type="ECO:0000313" key="2">
    <source>
        <dbReference type="EMBL" id="MRX72421.1"/>
    </source>
</evidence>
<feature type="signal peptide" evidence="1">
    <location>
        <begin position="1"/>
        <end position="27"/>
    </location>
</feature>
<dbReference type="EMBL" id="WKKI01000015">
    <property type="protein sequence ID" value="MRX72421.1"/>
    <property type="molecule type" value="Genomic_DNA"/>
</dbReference>
<gene>
    <name evidence="2" type="ORF">GJU40_09685</name>
</gene>
<reference evidence="2 3" key="1">
    <citation type="submission" date="2019-11" db="EMBL/GenBank/DDBJ databases">
        <title>Bacillus lacus genome.</title>
        <authorList>
            <person name="Allen C.J."/>
            <person name="Newman J.D."/>
        </authorList>
    </citation>
    <scope>NUCLEOTIDE SEQUENCE [LARGE SCALE GENOMIC DNA]</scope>
    <source>
        <strain evidence="2 3">KCTC 33946</strain>
    </source>
</reference>
<name>A0A7X2IZ18_9BACI</name>
<feature type="chain" id="PRO_5031240874" description="Lipoprotein" evidence="1">
    <location>
        <begin position="28"/>
        <end position="186"/>
    </location>
</feature>
<dbReference type="PROSITE" id="PS51257">
    <property type="entry name" value="PROKAR_LIPOPROTEIN"/>
    <property type="match status" value="1"/>
</dbReference>
<evidence type="ECO:0000313" key="3">
    <source>
        <dbReference type="Proteomes" id="UP000448867"/>
    </source>
</evidence>